<reference evidence="7" key="1">
    <citation type="submission" date="2014-01" db="EMBL/GenBank/DDBJ databases">
        <authorList>
            <person name="Brown-Elliot B."/>
            <person name="Wallace R."/>
            <person name="Lenaerts A."/>
            <person name="Ordway D."/>
            <person name="DeGroote M.A."/>
            <person name="Parker T."/>
            <person name="Sizemore C."/>
            <person name="Tallon L.J."/>
            <person name="Sadzewicz L.K."/>
            <person name="Sengamalay N."/>
            <person name="Fraser C.M."/>
            <person name="Hine E."/>
            <person name="Shefchek K.A."/>
            <person name="Das S.P."/>
            <person name="Tettelin H."/>
        </authorList>
    </citation>
    <scope>NUCLEOTIDE SEQUENCE [LARGE SCALE GENOMIC DNA]</scope>
    <source>
        <strain evidence="7">4042</strain>
    </source>
</reference>
<dbReference type="PATRIC" id="fig|1299334.3.peg.4307"/>
<sequence>MLLADAVSRALVVVLDRLSPAQRVAFVLHDLFGLPFEAIGDLLDRSPTAAKKLASRARQRLHADPVAESPCTREHLQIVEAFLAASRGGDIPALLQLLARTSSAESTGSWFPTTFPPKYAALSKLPRKLDGSPTAPKSVWCCSSTQSPELRSHREHNCRPCYASELATMGASTPSTSSASPHGCAPPC</sequence>
<dbReference type="InterPro" id="IPR013249">
    <property type="entry name" value="RNA_pol_sigma70_r4_t2"/>
</dbReference>
<dbReference type="Pfam" id="PF08281">
    <property type="entry name" value="Sigma70_r4_2"/>
    <property type="match status" value="1"/>
</dbReference>
<gene>
    <name evidence="7" type="ORF">I553_6146</name>
</gene>
<evidence type="ECO:0000256" key="2">
    <source>
        <dbReference type="ARBA" id="ARBA00023015"/>
    </source>
</evidence>
<dbReference type="InterPro" id="IPR052704">
    <property type="entry name" value="ECF_Sigma-70_Domain"/>
</dbReference>
<evidence type="ECO:0000256" key="4">
    <source>
        <dbReference type="ARBA" id="ARBA00023125"/>
    </source>
</evidence>
<keyword evidence="4" id="KW-0238">DNA-binding</keyword>
<evidence type="ECO:0000259" key="6">
    <source>
        <dbReference type="Pfam" id="PF08281"/>
    </source>
</evidence>
<dbReference type="SUPFAM" id="SSF88659">
    <property type="entry name" value="Sigma3 and sigma4 domains of RNA polymerase sigma factors"/>
    <property type="match status" value="1"/>
</dbReference>
<dbReference type="InterPro" id="IPR036388">
    <property type="entry name" value="WH-like_DNA-bd_sf"/>
</dbReference>
<proteinExistence type="inferred from homology"/>
<dbReference type="PANTHER" id="PTHR30173">
    <property type="entry name" value="SIGMA 19 FACTOR"/>
    <property type="match status" value="1"/>
</dbReference>
<dbReference type="GO" id="GO:0006352">
    <property type="term" value="P:DNA-templated transcription initiation"/>
    <property type="evidence" value="ECO:0007669"/>
    <property type="project" value="InterPro"/>
</dbReference>
<keyword evidence="2" id="KW-0805">Transcription regulation</keyword>
<accession>X8BFS5</accession>
<comment type="caution">
    <text evidence="7">The sequence shown here is derived from an EMBL/GenBank/DDBJ whole genome shotgun (WGS) entry which is preliminary data.</text>
</comment>
<evidence type="ECO:0000256" key="3">
    <source>
        <dbReference type="ARBA" id="ARBA00023082"/>
    </source>
</evidence>
<dbReference type="PANTHER" id="PTHR30173:SF43">
    <property type="entry name" value="ECF RNA POLYMERASE SIGMA FACTOR SIGI-RELATED"/>
    <property type="match status" value="1"/>
</dbReference>
<dbReference type="GO" id="GO:0003677">
    <property type="term" value="F:DNA binding"/>
    <property type="evidence" value="ECO:0007669"/>
    <property type="project" value="UniProtKB-KW"/>
</dbReference>
<dbReference type="Gene3D" id="1.10.10.10">
    <property type="entry name" value="Winged helix-like DNA-binding domain superfamily/Winged helix DNA-binding domain"/>
    <property type="match status" value="1"/>
</dbReference>
<name>X8BFS5_MYCXE</name>
<comment type="similarity">
    <text evidence="1">Belongs to the sigma-70 factor family. ECF subfamily.</text>
</comment>
<evidence type="ECO:0000313" key="7">
    <source>
        <dbReference type="EMBL" id="EUA42286.1"/>
    </source>
</evidence>
<feature type="domain" description="RNA polymerase sigma factor 70 region 4 type 2" evidence="6">
    <location>
        <begin position="9"/>
        <end position="61"/>
    </location>
</feature>
<dbReference type="InterPro" id="IPR013324">
    <property type="entry name" value="RNA_pol_sigma_r3/r4-like"/>
</dbReference>
<dbReference type="GO" id="GO:0016987">
    <property type="term" value="F:sigma factor activity"/>
    <property type="evidence" value="ECO:0007669"/>
    <property type="project" value="UniProtKB-KW"/>
</dbReference>
<dbReference type="AlphaFoldDB" id="X8BFS5"/>
<keyword evidence="5" id="KW-0804">Transcription</keyword>
<organism evidence="7">
    <name type="scientific">Mycobacterium xenopi 4042</name>
    <dbReference type="NCBI Taxonomy" id="1299334"/>
    <lineage>
        <taxon>Bacteria</taxon>
        <taxon>Bacillati</taxon>
        <taxon>Actinomycetota</taxon>
        <taxon>Actinomycetes</taxon>
        <taxon>Mycobacteriales</taxon>
        <taxon>Mycobacteriaceae</taxon>
        <taxon>Mycobacterium</taxon>
    </lineage>
</organism>
<keyword evidence="3" id="KW-0731">Sigma factor</keyword>
<evidence type="ECO:0000256" key="1">
    <source>
        <dbReference type="ARBA" id="ARBA00010641"/>
    </source>
</evidence>
<protein>
    <submittedName>
        <fullName evidence="7">Sigma-70, region 4 family protein</fullName>
    </submittedName>
</protein>
<evidence type="ECO:0000256" key="5">
    <source>
        <dbReference type="ARBA" id="ARBA00023163"/>
    </source>
</evidence>
<dbReference type="EMBL" id="JAOB01000042">
    <property type="protein sequence ID" value="EUA42286.1"/>
    <property type="molecule type" value="Genomic_DNA"/>
</dbReference>